<feature type="transmembrane region" description="Helical" evidence="1">
    <location>
        <begin position="26"/>
        <end position="44"/>
    </location>
</feature>
<evidence type="ECO:0000256" key="1">
    <source>
        <dbReference type="SAM" id="Phobius"/>
    </source>
</evidence>
<reference evidence="2 3" key="1">
    <citation type="submission" date="2020-08" db="EMBL/GenBank/DDBJ databases">
        <title>Cohnella phylogeny.</title>
        <authorList>
            <person name="Dunlap C."/>
        </authorList>
    </citation>
    <scope>NUCLEOTIDE SEQUENCE [LARGE SCALE GENOMIC DNA]</scope>
    <source>
        <strain evidence="2 3">DSM 25241</strain>
    </source>
</reference>
<dbReference type="Proteomes" id="UP000535838">
    <property type="component" value="Unassembled WGS sequence"/>
</dbReference>
<gene>
    <name evidence="2" type="ORF">H7B67_01120</name>
</gene>
<keyword evidence="1" id="KW-1133">Transmembrane helix</keyword>
<evidence type="ECO:0000313" key="2">
    <source>
        <dbReference type="EMBL" id="MBB6632725.1"/>
    </source>
</evidence>
<feature type="transmembrane region" description="Helical" evidence="1">
    <location>
        <begin position="148"/>
        <end position="169"/>
    </location>
</feature>
<dbReference type="EMBL" id="JACJVQ010000002">
    <property type="protein sequence ID" value="MBB6632725.1"/>
    <property type="molecule type" value="Genomic_DNA"/>
</dbReference>
<proteinExistence type="predicted"/>
<dbReference type="AlphaFoldDB" id="A0A841SRN1"/>
<keyword evidence="1" id="KW-0812">Transmembrane</keyword>
<organism evidence="2 3">
    <name type="scientific">Cohnella thailandensis</name>
    <dbReference type="NCBI Taxonomy" id="557557"/>
    <lineage>
        <taxon>Bacteria</taxon>
        <taxon>Bacillati</taxon>
        <taxon>Bacillota</taxon>
        <taxon>Bacilli</taxon>
        <taxon>Bacillales</taxon>
        <taxon>Paenibacillaceae</taxon>
        <taxon>Cohnella</taxon>
    </lineage>
</organism>
<name>A0A841SRN1_9BACL</name>
<feature type="transmembrane region" description="Helical" evidence="1">
    <location>
        <begin position="106"/>
        <end position="128"/>
    </location>
</feature>
<dbReference type="RefSeq" id="WP_185117960.1">
    <property type="nucleotide sequence ID" value="NZ_JACJVQ010000002.1"/>
</dbReference>
<accession>A0A841SRN1</accession>
<feature type="transmembrane region" description="Helical" evidence="1">
    <location>
        <begin position="408"/>
        <end position="430"/>
    </location>
</feature>
<feature type="transmembrane region" description="Helical" evidence="1">
    <location>
        <begin position="176"/>
        <end position="196"/>
    </location>
</feature>
<feature type="transmembrane region" description="Helical" evidence="1">
    <location>
        <begin position="442"/>
        <end position="459"/>
    </location>
</feature>
<feature type="transmembrane region" description="Helical" evidence="1">
    <location>
        <begin position="479"/>
        <end position="500"/>
    </location>
</feature>
<feature type="transmembrane region" description="Helical" evidence="1">
    <location>
        <begin position="293"/>
        <end position="312"/>
    </location>
</feature>
<feature type="transmembrane region" description="Helical" evidence="1">
    <location>
        <begin position="318"/>
        <end position="340"/>
    </location>
</feature>
<keyword evidence="1" id="KW-0472">Membrane</keyword>
<evidence type="ECO:0000313" key="3">
    <source>
        <dbReference type="Proteomes" id="UP000535838"/>
    </source>
</evidence>
<feature type="transmembrane region" description="Helical" evidence="1">
    <location>
        <begin position="208"/>
        <end position="226"/>
    </location>
</feature>
<keyword evidence="3" id="KW-1185">Reference proteome</keyword>
<sequence>MRAPGSLFELEWSQLRPYLPYDARGRIFWIGVPILLIVCSAIFLDEATTARSVFAIGAVLAALAAWTVGTLKTATIWESSFKDWWLSMPQPREKLMRAKAAALIRFQAYISLAAWATCAASGLVRIALGVLDPESFSMGSFLLDAAAYLVLYAAVVPIFICAGLAFMGMYGGRRTWLNVPFVLLFVVLISAFPAIGDHSIPIDRWLRADATALYALAALALAKPLYSWTIRFVSVYGLRDLAAHRPGGSGTKKKEAAREDVAKIRYRAAKTGFAALYALEDSRYKDFLFKKTIRIIWGILAAATAVGGFFASTGHDNLIGIFQTILMPTCLVPAIILVTLNQHEANKKRLSWWLCFPYDRRKLLLSRFLAVWGASLRVLASLLLAYAAGCFAQELTLGQSAFNGTTDVRIMLYLLLVYVGGGFIVSCVLLGQSLTFRSKALAWIYGPLAGLVYLLPMLVNNKFFPEEDYETGVRSGHWLGLALSAVVLLPAAFACFRAGAKWMHLYLLNTQEDIARRRHHGAKGK</sequence>
<feature type="transmembrane region" description="Helical" evidence="1">
    <location>
        <begin position="368"/>
        <end position="388"/>
    </location>
</feature>
<comment type="caution">
    <text evidence="2">The sequence shown here is derived from an EMBL/GenBank/DDBJ whole genome shotgun (WGS) entry which is preliminary data.</text>
</comment>
<protein>
    <submittedName>
        <fullName evidence="2">Uncharacterized protein</fullName>
    </submittedName>
</protein>
<feature type="transmembrane region" description="Helical" evidence="1">
    <location>
        <begin position="50"/>
        <end position="71"/>
    </location>
</feature>